<keyword evidence="3" id="KW-1185">Reference proteome</keyword>
<gene>
    <name evidence="2" type="ORF">OJAV_G00046220</name>
</gene>
<dbReference type="SUPFAM" id="SSF56204">
    <property type="entry name" value="Hect, E3 ligase catalytic domain"/>
    <property type="match status" value="1"/>
</dbReference>
<evidence type="ECO:0000313" key="2">
    <source>
        <dbReference type="EMBL" id="RVE73096.1"/>
    </source>
</evidence>
<dbReference type="EMBL" id="CM012441">
    <property type="protein sequence ID" value="RVE73096.1"/>
    <property type="molecule type" value="Genomic_DNA"/>
</dbReference>
<sequence>MACGSRLVTPKLEAGQDLDAILIHKIYKSKALYVRPSKPIVEDETGCSSEDDKDTESTFSPRDLRSSSQGQPSNPTWDSFSSLAAASTQSAPAPSDVPSQHSVSLPASCLSNAQLSTSSSEGTSGLSANYNSYLTVVAALSDASSDDEELNKAILASLQTESCPPTCSVPVKDLLQDLAKQINHLKNSKFNINRNTVLDGAIRGFKRGTYDPCNTMSVRFSDDMGVHEEAVDLGGPRREFLRLLIEALPQSQMFEGQDGRMNLALDSAALREDRYFIAGRAIAVSLVHGGPPAGFLSPTLFASLVHGPECSKPTLEDVADRDLQAKIKKIAECQTIEDLLKASEQLEDYLANAGCLRHLQRLEDKDLLVADILMFQVVHRVRGPFERYVFSCWSS</sequence>
<dbReference type="Proteomes" id="UP000283210">
    <property type="component" value="Chromosome 5"/>
</dbReference>
<evidence type="ECO:0000256" key="1">
    <source>
        <dbReference type="SAM" id="MobiDB-lite"/>
    </source>
</evidence>
<name>A0A3S2N444_ORYJA</name>
<evidence type="ECO:0000313" key="3">
    <source>
        <dbReference type="Proteomes" id="UP000283210"/>
    </source>
</evidence>
<evidence type="ECO:0008006" key="4">
    <source>
        <dbReference type="Google" id="ProtNLM"/>
    </source>
</evidence>
<dbReference type="InterPro" id="IPR035983">
    <property type="entry name" value="Hect_E3_ubiquitin_ligase"/>
</dbReference>
<proteinExistence type="predicted"/>
<accession>A0A3S2N444</accession>
<feature type="compositionally biased region" description="Polar residues" evidence="1">
    <location>
        <begin position="66"/>
        <end position="78"/>
    </location>
</feature>
<organism evidence="2 3">
    <name type="scientific">Oryzias javanicus</name>
    <name type="common">Javanese ricefish</name>
    <name type="synonym">Aplocheilus javanicus</name>
    <dbReference type="NCBI Taxonomy" id="123683"/>
    <lineage>
        <taxon>Eukaryota</taxon>
        <taxon>Metazoa</taxon>
        <taxon>Chordata</taxon>
        <taxon>Craniata</taxon>
        <taxon>Vertebrata</taxon>
        <taxon>Euteleostomi</taxon>
        <taxon>Actinopterygii</taxon>
        <taxon>Neopterygii</taxon>
        <taxon>Teleostei</taxon>
        <taxon>Neoteleostei</taxon>
        <taxon>Acanthomorphata</taxon>
        <taxon>Ovalentaria</taxon>
        <taxon>Atherinomorphae</taxon>
        <taxon>Beloniformes</taxon>
        <taxon>Adrianichthyidae</taxon>
        <taxon>Oryziinae</taxon>
        <taxon>Oryzias</taxon>
    </lineage>
</organism>
<reference evidence="2 3" key="1">
    <citation type="submission" date="2018-11" db="EMBL/GenBank/DDBJ databases">
        <authorList>
            <person name="Lopez-Roques C."/>
            <person name="Donnadieu C."/>
            <person name="Bouchez O."/>
            <person name="Klopp C."/>
            <person name="Cabau C."/>
            <person name="Zahm M."/>
        </authorList>
    </citation>
    <scope>NUCLEOTIDE SEQUENCE [LARGE SCALE GENOMIC DNA]</scope>
    <source>
        <strain evidence="2">RS831</strain>
        <tissue evidence="2">Whole body</tissue>
    </source>
</reference>
<feature type="compositionally biased region" description="Acidic residues" evidence="1">
    <location>
        <begin position="42"/>
        <end position="54"/>
    </location>
</feature>
<protein>
    <recommendedName>
        <fullName evidence="4">HECT domain-containing protein</fullName>
    </recommendedName>
</protein>
<dbReference type="OrthoDB" id="2384350at2759"/>
<dbReference type="Gene3D" id="3.90.1750.10">
    <property type="entry name" value="Hect, E3 ligase catalytic domains"/>
    <property type="match status" value="1"/>
</dbReference>
<dbReference type="AlphaFoldDB" id="A0A3S2N444"/>
<dbReference type="GO" id="GO:0004842">
    <property type="term" value="F:ubiquitin-protein transferase activity"/>
    <property type="evidence" value="ECO:0007669"/>
    <property type="project" value="InterPro"/>
</dbReference>
<reference evidence="2 3" key="2">
    <citation type="submission" date="2019-01" db="EMBL/GenBank/DDBJ databases">
        <title>A chromosome length genome reference of the Java medaka (oryzias javanicus).</title>
        <authorList>
            <person name="Herpin A."/>
            <person name="Takehana Y."/>
            <person name="Naruse K."/>
            <person name="Ansai S."/>
            <person name="Kawaguchi M."/>
        </authorList>
    </citation>
    <scope>NUCLEOTIDE SEQUENCE [LARGE SCALE GENOMIC DNA]</scope>
    <source>
        <strain evidence="2">RS831</strain>
        <tissue evidence="2">Whole body</tissue>
    </source>
</reference>
<feature type="compositionally biased region" description="Low complexity" evidence="1">
    <location>
        <begin position="79"/>
        <end position="94"/>
    </location>
</feature>
<feature type="region of interest" description="Disordered" evidence="1">
    <location>
        <begin position="40"/>
        <end position="103"/>
    </location>
</feature>